<proteinExistence type="predicted"/>
<comment type="caution">
    <text evidence="1">The sequence shown here is derived from an EMBL/GenBank/DDBJ whole genome shotgun (WGS) entry which is preliminary data.</text>
</comment>
<evidence type="ECO:0000313" key="1">
    <source>
        <dbReference type="EMBL" id="KAJ6821542.1"/>
    </source>
</evidence>
<accession>A0AAX6FZ36</accession>
<evidence type="ECO:0000313" key="2">
    <source>
        <dbReference type="Proteomes" id="UP001140949"/>
    </source>
</evidence>
<name>A0AAX6FZ36_IRIPA</name>
<dbReference type="AlphaFoldDB" id="A0AAX6FZ36"/>
<gene>
    <name evidence="1" type="ORF">M6B38_391575</name>
</gene>
<dbReference type="EMBL" id="JANAVB010024997">
    <property type="protein sequence ID" value="KAJ6821542.1"/>
    <property type="molecule type" value="Genomic_DNA"/>
</dbReference>
<reference evidence="1" key="2">
    <citation type="submission" date="2023-04" db="EMBL/GenBank/DDBJ databases">
        <authorList>
            <person name="Bruccoleri R.E."/>
            <person name="Oakeley E.J."/>
            <person name="Faust A.-M."/>
            <person name="Dessus-Babus S."/>
            <person name="Altorfer M."/>
            <person name="Burckhardt D."/>
            <person name="Oertli M."/>
            <person name="Naumann U."/>
            <person name="Petersen F."/>
            <person name="Wong J."/>
        </authorList>
    </citation>
    <scope>NUCLEOTIDE SEQUENCE</scope>
    <source>
        <strain evidence="1">GSM-AAB239-AS_SAM_17_03QT</strain>
        <tissue evidence="1">Leaf</tissue>
    </source>
</reference>
<keyword evidence="2" id="KW-1185">Reference proteome</keyword>
<protein>
    <submittedName>
        <fullName evidence="1">Uncharacterized protein</fullName>
    </submittedName>
</protein>
<organism evidence="1 2">
    <name type="scientific">Iris pallida</name>
    <name type="common">Sweet iris</name>
    <dbReference type="NCBI Taxonomy" id="29817"/>
    <lineage>
        <taxon>Eukaryota</taxon>
        <taxon>Viridiplantae</taxon>
        <taxon>Streptophyta</taxon>
        <taxon>Embryophyta</taxon>
        <taxon>Tracheophyta</taxon>
        <taxon>Spermatophyta</taxon>
        <taxon>Magnoliopsida</taxon>
        <taxon>Liliopsida</taxon>
        <taxon>Asparagales</taxon>
        <taxon>Iridaceae</taxon>
        <taxon>Iridoideae</taxon>
        <taxon>Irideae</taxon>
        <taxon>Iris</taxon>
    </lineage>
</organism>
<sequence>MASRGDDKTLMIASWPDTVRWLRSASSRSWWLVTQRRTNHGGALSRTRTSPSTGSAAQIHGLSRNWLEDYADGAVVVACTSAKSRWLVQLWKSGSGGGHHS</sequence>
<reference evidence="1" key="1">
    <citation type="journal article" date="2023" name="GigaByte">
        <title>Genome assembly of the bearded iris, Iris pallida Lam.</title>
        <authorList>
            <person name="Bruccoleri R.E."/>
            <person name="Oakeley E.J."/>
            <person name="Faust A.M.E."/>
            <person name="Altorfer M."/>
            <person name="Dessus-Babus S."/>
            <person name="Burckhardt D."/>
            <person name="Oertli M."/>
            <person name="Naumann U."/>
            <person name="Petersen F."/>
            <person name="Wong J."/>
        </authorList>
    </citation>
    <scope>NUCLEOTIDE SEQUENCE</scope>
    <source>
        <strain evidence="1">GSM-AAB239-AS_SAM_17_03QT</strain>
    </source>
</reference>
<dbReference type="Proteomes" id="UP001140949">
    <property type="component" value="Unassembled WGS sequence"/>
</dbReference>